<dbReference type="Pfam" id="PF13798">
    <property type="entry name" value="PCYCGC"/>
    <property type="match status" value="1"/>
</dbReference>
<sequence length="110" mass="12204">MHKSIAFIAMIVLLFSLTACNSSEKESAQHSEEIKMEYNLDTKEFSPVMTQFGSKEELEAYAFAAEHPEVLDYMPCYCGCYESDGHTNNTACFIDSINGNVAILDNMGLG</sequence>
<dbReference type="PROSITE" id="PS51257">
    <property type="entry name" value="PROKAR_LIPOPROTEIN"/>
    <property type="match status" value="1"/>
</dbReference>
<feature type="chain" id="PRO_5038570807" description="Lipoprotein" evidence="1">
    <location>
        <begin position="22"/>
        <end position="110"/>
    </location>
</feature>
<evidence type="ECO:0000256" key="1">
    <source>
        <dbReference type="SAM" id="SignalP"/>
    </source>
</evidence>
<dbReference type="AlphaFoldDB" id="A0A8J8KB53"/>
<accession>A0A8J8KB53</accession>
<proteinExistence type="predicted"/>
<gene>
    <name evidence="2" type="ORF">HR057_02815</name>
</gene>
<protein>
    <recommendedName>
        <fullName evidence="4">Lipoprotein</fullName>
    </recommendedName>
</protein>
<name>A0A8J8KB53_9BACI</name>
<keyword evidence="3" id="KW-1185">Reference proteome</keyword>
<comment type="caution">
    <text evidence="2">The sequence shown here is derived from an EMBL/GenBank/DDBJ whole genome shotgun (WGS) entry which is preliminary data.</text>
</comment>
<dbReference type="EMBL" id="JABTTE010000002">
    <property type="protein sequence ID" value="NSL50693.1"/>
    <property type="molecule type" value="Genomic_DNA"/>
</dbReference>
<evidence type="ECO:0000313" key="3">
    <source>
        <dbReference type="Proteomes" id="UP000625804"/>
    </source>
</evidence>
<reference evidence="2" key="1">
    <citation type="submission" date="2020-06" db="EMBL/GenBank/DDBJ databases">
        <title>A novel thermopfilic bacterium from Erzurum, Turkey.</title>
        <authorList>
            <person name="Adiguzel A."/>
            <person name="Ay H."/>
            <person name="Baltaci M.O."/>
        </authorList>
    </citation>
    <scope>NUCLEOTIDE SEQUENCE</scope>
    <source>
        <strain evidence="2">P2</strain>
    </source>
</reference>
<evidence type="ECO:0008006" key="4">
    <source>
        <dbReference type="Google" id="ProtNLM"/>
    </source>
</evidence>
<organism evidence="2 3">
    <name type="scientific">Calidifontibacillus erzurumensis</name>
    <dbReference type="NCBI Taxonomy" id="2741433"/>
    <lineage>
        <taxon>Bacteria</taxon>
        <taxon>Bacillati</taxon>
        <taxon>Bacillota</taxon>
        <taxon>Bacilli</taxon>
        <taxon>Bacillales</taxon>
        <taxon>Bacillaceae</taxon>
        <taxon>Calidifontibacillus/Schinkia group</taxon>
        <taxon>Calidifontibacillus</taxon>
    </lineage>
</organism>
<dbReference type="InterPro" id="IPR025673">
    <property type="entry name" value="PCYCGC"/>
</dbReference>
<feature type="signal peptide" evidence="1">
    <location>
        <begin position="1"/>
        <end position="21"/>
    </location>
</feature>
<dbReference type="Proteomes" id="UP000625804">
    <property type="component" value="Unassembled WGS sequence"/>
</dbReference>
<keyword evidence="1" id="KW-0732">Signal</keyword>
<evidence type="ECO:0000313" key="2">
    <source>
        <dbReference type="EMBL" id="NSL50693.1"/>
    </source>
</evidence>